<sequence length="264" mass="28244">MHFMAVNGLTLHVSDSGMTERPALVFSNSLGTDFRIWDQVVARLGERFRILRYDKRGHGLSDIGVSPYAMTDHVEDLAALMDSLSIDKAVICGLSVGGLIAQGLYASRPDLVRGLILCDTAHKIGNDALWNSRIATVETEGIAAIAEGVMERWFTKALREGDPVALAGWRNMLTRTPAAGYAGTSAAIRDTDFTDQTPAIAVPTLCMVGEEDGATPPALMQELTALIPGARCEVIAGAGHLPCIEQPQVVAELILTFTREAGLV</sequence>
<evidence type="ECO:0000259" key="1">
    <source>
        <dbReference type="Pfam" id="PF12697"/>
    </source>
</evidence>
<dbReference type="Pfam" id="PF12697">
    <property type="entry name" value="Abhydrolase_6"/>
    <property type="match status" value="1"/>
</dbReference>
<dbReference type="EC" id="3.1.1.24" evidence="2"/>
<dbReference type="NCBIfam" id="TIGR02427">
    <property type="entry name" value="protocat_pcaD"/>
    <property type="match status" value="1"/>
</dbReference>
<dbReference type="PANTHER" id="PTHR43798">
    <property type="entry name" value="MONOACYLGLYCEROL LIPASE"/>
    <property type="match status" value="1"/>
</dbReference>
<dbReference type="RefSeq" id="WP_167226142.1">
    <property type="nucleotide sequence ID" value="NZ_JAAQPH010000011.1"/>
</dbReference>
<dbReference type="InterPro" id="IPR000073">
    <property type="entry name" value="AB_hydrolase_1"/>
</dbReference>
<dbReference type="InterPro" id="IPR026968">
    <property type="entry name" value="PcaD/CatD"/>
</dbReference>
<feature type="domain" description="AB hydrolase-1" evidence="1">
    <location>
        <begin position="35"/>
        <end position="252"/>
    </location>
</feature>
<evidence type="ECO:0000313" key="2">
    <source>
        <dbReference type="EMBL" id="NIA69995.1"/>
    </source>
</evidence>
<dbReference type="SUPFAM" id="SSF53474">
    <property type="entry name" value="alpha/beta-Hydrolases"/>
    <property type="match status" value="1"/>
</dbReference>
<keyword evidence="2" id="KW-0378">Hydrolase</keyword>
<proteinExistence type="predicted"/>
<dbReference type="AlphaFoldDB" id="A0A967EZ29"/>
<dbReference type="Proteomes" id="UP000761264">
    <property type="component" value="Unassembled WGS sequence"/>
</dbReference>
<name>A0A967EZ29_9PROT</name>
<reference evidence="2" key="1">
    <citation type="submission" date="2020-03" db="EMBL/GenBank/DDBJ databases">
        <title>Genome of Pelagibius litoralis DSM 21314T.</title>
        <authorList>
            <person name="Wang G."/>
        </authorList>
    </citation>
    <scope>NUCLEOTIDE SEQUENCE</scope>
    <source>
        <strain evidence="2">DSM 21314</strain>
    </source>
</reference>
<dbReference type="GO" id="GO:0042952">
    <property type="term" value="P:beta-ketoadipate pathway"/>
    <property type="evidence" value="ECO:0007669"/>
    <property type="project" value="InterPro"/>
</dbReference>
<protein>
    <submittedName>
        <fullName evidence="2">3-oxoadipate enol-lactonase</fullName>
        <ecNumber evidence="2">3.1.1.24</ecNumber>
    </submittedName>
</protein>
<dbReference type="Gene3D" id="3.40.50.1820">
    <property type="entry name" value="alpha/beta hydrolase"/>
    <property type="match status" value="1"/>
</dbReference>
<dbReference type="InterPro" id="IPR029058">
    <property type="entry name" value="AB_hydrolase_fold"/>
</dbReference>
<evidence type="ECO:0000313" key="3">
    <source>
        <dbReference type="Proteomes" id="UP000761264"/>
    </source>
</evidence>
<dbReference type="InterPro" id="IPR050266">
    <property type="entry name" value="AB_hydrolase_sf"/>
</dbReference>
<accession>A0A967EZ29</accession>
<dbReference type="PRINTS" id="PR00111">
    <property type="entry name" value="ABHYDROLASE"/>
</dbReference>
<organism evidence="2 3">
    <name type="scientific">Pelagibius litoralis</name>
    <dbReference type="NCBI Taxonomy" id="374515"/>
    <lineage>
        <taxon>Bacteria</taxon>
        <taxon>Pseudomonadati</taxon>
        <taxon>Pseudomonadota</taxon>
        <taxon>Alphaproteobacteria</taxon>
        <taxon>Rhodospirillales</taxon>
        <taxon>Rhodovibrionaceae</taxon>
        <taxon>Pelagibius</taxon>
    </lineage>
</organism>
<dbReference type="GO" id="GO:0047570">
    <property type="term" value="F:3-oxoadipate enol-lactonase activity"/>
    <property type="evidence" value="ECO:0007669"/>
    <property type="project" value="UniProtKB-EC"/>
</dbReference>
<gene>
    <name evidence="2" type="primary">pcaD</name>
    <name evidence="2" type="ORF">HBA54_15430</name>
</gene>
<keyword evidence="3" id="KW-1185">Reference proteome</keyword>
<dbReference type="EMBL" id="JAAQPH010000011">
    <property type="protein sequence ID" value="NIA69995.1"/>
    <property type="molecule type" value="Genomic_DNA"/>
</dbReference>
<comment type="caution">
    <text evidence="2">The sequence shown here is derived from an EMBL/GenBank/DDBJ whole genome shotgun (WGS) entry which is preliminary data.</text>
</comment>